<accession>A0ABU3P188</accession>
<sequence>MKEILVFGEGIEQHFERIGIKPKITWSGHGWRPDDNLSVCQMSDEEFELLCADPEENWDNSESGWRYSESSNMVEPIGRFTINGRYLKAWVVEEADTYGRKWDFVLRYFCDAIGASQPRNVTALAAHLAKINDMTLGQFMERYQGRRTA</sequence>
<evidence type="ECO:0000313" key="2">
    <source>
        <dbReference type="Proteomes" id="UP001254848"/>
    </source>
</evidence>
<dbReference type="EMBL" id="JAUOZS010000001">
    <property type="protein sequence ID" value="MDT8901851.1"/>
    <property type="molecule type" value="Genomic_DNA"/>
</dbReference>
<proteinExistence type="predicted"/>
<evidence type="ECO:0000313" key="1">
    <source>
        <dbReference type="EMBL" id="MDT8901851.1"/>
    </source>
</evidence>
<name>A0ABU3P188_9FIRM</name>
<reference evidence="1 2" key="1">
    <citation type="submission" date="2023-07" db="EMBL/GenBank/DDBJ databases">
        <title>The novel representative of Negativicutes class, Anaeroselena agilis gen. nov. sp. nov.</title>
        <authorList>
            <person name="Prokofeva M.I."/>
            <person name="Elcheninov A.G."/>
            <person name="Klyukina A."/>
            <person name="Kublanov I.V."/>
            <person name="Frolov E.N."/>
            <person name="Podosokorskaya O.A."/>
        </authorList>
    </citation>
    <scope>NUCLEOTIDE SEQUENCE [LARGE SCALE GENOMIC DNA]</scope>
    <source>
        <strain evidence="1 2">4137-cl</strain>
    </source>
</reference>
<organism evidence="1 2">
    <name type="scientific">Anaeroselena agilis</name>
    <dbReference type="NCBI Taxonomy" id="3063788"/>
    <lineage>
        <taxon>Bacteria</taxon>
        <taxon>Bacillati</taxon>
        <taxon>Bacillota</taxon>
        <taxon>Negativicutes</taxon>
        <taxon>Acetonemataceae</taxon>
        <taxon>Anaeroselena</taxon>
    </lineage>
</organism>
<dbReference type="RefSeq" id="WP_413780354.1">
    <property type="nucleotide sequence ID" value="NZ_JAUOZS010000001.1"/>
</dbReference>
<protein>
    <submittedName>
        <fullName evidence="1">Uncharacterized protein</fullName>
    </submittedName>
</protein>
<gene>
    <name evidence="1" type="ORF">Q4T40_11390</name>
</gene>
<keyword evidence="2" id="KW-1185">Reference proteome</keyword>
<comment type="caution">
    <text evidence="1">The sequence shown here is derived from an EMBL/GenBank/DDBJ whole genome shotgun (WGS) entry which is preliminary data.</text>
</comment>
<dbReference type="Proteomes" id="UP001254848">
    <property type="component" value="Unassembled WGS sequence"/>
</dbReference>